<organism evidence="1 2">
    <name type="scientific">Prorocentrum cordatum</name>
    <dbReference type="NCBI Taxonomy" id="2364126"/>
    <lineage>
        <taxon>Eukaryota</taxon>
        <taxon>Sar</taxon>
        <taxon>Alveolata</taxon>
        <taxon>Dinophyceae</taxon>
        <taxon>Prorocentrales</taxon>
        <taxon>Prorocentraceae</taxon>
        <taxon>Prorocentrum</taxon>
    </lineage>
</organism>
<dbReference type="EMBL" id="CAUYUJ010002747">
    <property type="protein sequence ID" value="CAK0802208.1"/>
    <property type="molecule type" value="Genomic_DNA"/>
</dbReference>
<dbReference type="Proteomes" id="UP001189429">
    <property type="component" value="Unassembled WGS sequence"/>
</dbReference>
<reference evidence="1" key="1">
    <citation type="submission" date="2023-10" db="EMBL/GenBank/DDBJ databases">
        <authorList>
            <person name="Chen Y."/>
            <person name="Shah S."/>
            <person name="Dougan E. K."/>
            <person name="Thang M."/>
            <person name="Chan C."/>
        </authorList>
    </citation>
    <scope>NUCLEOTIDE SEQUENCE [LARGE SCALE GENOMIC DNA]</scope>
</reference>
<evidence type="ECO:0000313" key="1">
    <source>
        <dbReference type="EMBL" id="CAK0802208.1"/>
    </source>
</evidence>
<sequence>MAITIIRKRRRRLAALPLVMSDVISIGSGKPETPPKVTQDALDRSRMLGISLDFVIDVFPDEAREMKGRLLRHSLTKPNRTTRDESFLNKVLEADEGGGDVYNLNFSELAEIVAHGEMAYGKGIPCPRDGKLDCSIVDAVHSRGASSRATVFLSWVWGYKLSLVLSALRKYRSRQTNPEECFIWWCFFQNNQFRILGDNQPQDFFTLKAIFGTQLRNVGKMVAMMDRVTDSKFSSRLWCLFEVYTVSAEAIPFEVVLPEEASVEIDFLLKGGLGQLKSAIKVEARKASSSFIDDENHILDHDRKLTRRLQHTGHGCAQRVAAGCRG</sequence>
<comment type="caution">
    <text evidence="1">The sequence shown here is derived from an EMBL/GenBank/DDBJ whole genome shotgun (WGS) entry which is preliminary data.</text>
</comment>
<proteinExistence type="predicted"/>
<name>A0ABN9Q8S2_9DINO</name>
<keyword evidence="2" id="KW-1185">Reference proteome</keyword>
<accession>A0ABN9Q8S2</accession>
<gene>
    <name evidence="1" type="ORF">PCOR1329_LOCUS9791</name>
</gene>
<protein>
    <submittedName>
        <fullName evidence="1">Uncharacterized protein</fullName>
    </submittedName>
</protein>
<evidence type="ECO:0000313" key="2">
    <source>
        <dbReference type="Proteomes" id="UP001189429"/>
    </source>
</evidence>